<evidence type="ECO:0000313" key="5">
    <source>
        <dbReference type="EMBL" id="AFU02670.1"/>
    </source>
</evidence>
<gene>
    <name evidence="5" type="ORF">O3I_023575</name>
</gene>
<dbReference type="InterPro" id="IPR029068">
    <property type="entry name" value="Glyas_Bleomycin-R_OHBP_Dase"/>
</dbReference>
<comment type="similarity">
    <text evidence="1">Belongs to the bleomycin resistance protein family.</text>
</comment>
<name>K0F0J6_NOCB7</name>
<evidence type="ECO:0000256" key="2">
    <source>
        <dbReference type="ARBA" id="ARBA00021572"/>
    </source>
</evidence>
<dbReference type="Pfam" id="PF19581">
    <property type="entry name" value="Glyoxalase_7"/>
    <property type="match status" value="1"/>
</dbReference>
<dbReference type="InterPro" id="IPR037523">
    <property type="entry name" value="VOC_core"/>
</dbReference>
<dbReference type="STRING" id="1133849.O3I_023575"/>
<dbReference type="GO" id="GO:0046677">
    <property type="term" value="P:response to antibiotic"/>
    <property type="evidence" value="ECO:0007669"/>
    <property type="project" value="UniProtKB-KW"/>
</dbReference>
<feature type="domain" description="VOC" evidence="4">
    <location>
        <begin position="6"/>
        <end position="123"/>
    </location>
</feature>
<evidence type="ECO:0000256" key="1">
    <source>
        <dbReference type="ARBA" id="ARBA00011051"/>
    </source>
</evidence>
<protein>
    <recommendedName>
        <fullName evidence="2">Bleomycin resistance protein</fullName>
    </recommendedName>
</protein>
<proteinExistence type="inferred from homology"/>
<dbReference type="eggNOG" id="COG0346">
    <property type="taxonomic scope" value="Bacteria"/>
</dbReference>
<keyword evidence="6" id="KW-1185">Reference proteome</keyword>
<evidence type="ECO:0000259" key="4">
    <source>
        <dbReference type="PROSITE" id="PS51819"/>
    </source>
</evidence>
<dbReference type="SUPFAM" id="SSF54593">
    <property type="entry name" value="Glyoxalase/Bleomycin resistance protein/Dihydroxybiphenyl dioxygenase"/>
    <property type="match status" value="1"/>
</dbReference>
<accession>K0F0J6</accession>
<dbReference type="HOGENOM" id="CLU_121379_0_0_11"/>
<evidence type="ECO:0000256" key="3">
    <source>
        <dbReference type="ARBA" id="ARBA00023251"/>
    </source>
</evidence>
<sequence>MNFTAKAAIPVLRIFDREKAREFYLNYLGFTIDWEHRYDGHGPTYTQISRGPLVLHLSEHHGDGTPGQVVYIPAVGVRELHAELQTKSYDFLNPGIGPSPGDNRGACLCLLDPFGNTLRIDERAAD</sequence>
<dbReference type="Proteomes" id="UP000006304">
    <property type="component" value="Chromosome"/>
</dbReference>
<reference evidence="5 6" key="1">
    <citation type="journal article" date="2012" name="J. Bacteriol.">
        <title>Complete genome sequence of Nocardia brasiliensis HUJEG-1.</title>
        <authorList>
            <person name="Vera-Cabrera L."/>
            <person name="Ortiz-Lopez R."/>
            <person name="Elizondo-Gonzalez R."/>
            <person name="Perez-Maya A.A."/>
            <person name="Ocampo-Candiani J."/>
        </authorList>
    </citation>
    <scope>NUCLEOTIDE SEQUENCE [LARGE SCALE GENOMIC DNA]</scope>
    <source>
        <strain evidence="6">ATCC 700358</strain>
    </source>
</reference>
<keyword evidence="3" id="KW-0046">Antibiotic resistance</keyword>
<dbReference type="EMBL" id="CP003876">
    <property type="protein sequence ID" value="AFU02670.1"/>
    <property type="molecule type" value="Genomic_DNA"/>
</dbReference>
<dbReference type="PROSITE" id="PS51819">
    <property type="entry name" value="VOC"/>
    <property type="match status" value="1"/>
</dbReference>
<dbReference type="AlphaFoldDB" id="K0F0J6"/>
<dbReference type="RefSeq" id="WP_014985525.1">
    <property type="nucleotide sequence ID" value="NC_018681.1"/>
</dbReference>
<organism evidence="5 6">
    <name type="scientific">Nocardia brasiliensis (strain ATCC 700358 / HUJEG-1)</name>
    <dbReference type="NCBI Taxonomy" id="1133849"/>
    <lineage>
        <taxon>Bacteria</taxon>
        <taxon>Bacillati</taxon>
        <taxon>Actinomycetota</taxon>
        <taxon>Actinomycetes</taxon>
        <taxon>Mycobacteriales</taxon>
        <taxon>Nocardiaceae</taxon>
        <taxon>Nocardia</taxon>
    </lineage>
</organism>
<dbReference type="Gene3D" id="3.10.180.10">
    <property type="entry name" value="2,3-Dihydroxybiphenyl 1,2-Dioxygenase, domain 1"/>
    <property type="match status" value="1"/>
</dbReference>
<dbReference type="KEGG" id="nbr:O3I_023575"/>
<dbReference type="InterPro" id="IPR000335">
    <property type="entry name" value="Bleomycin-R"/>
</dbReference>
<evidence type="ECO:0000313" key="6">
    <source>
        <dbReference type="Proteomes" id="UP000006304"/>
    </source>
</evidence>